<dbReference type="AlphaFoldDB" id="A0A4S2EBZ8"/>
<sequence length="114" mass="12041">MEWEELIDSLALNDVLSDPLIASLIGNSERSKLVPGPTSSLFDPTSLTDALVDSLALTEADADSLVLTDALVEALALIEELVDSLALNDMLVLSDKLSDSESESFADSLNSSDS</sequence>
<name>A0A4S2EBZ8_9LACO</name>
<protein>
    <submittedName>
        <fullName evidence="1">Chordopoxvirus G3 family protein</fullName>
    </submittedName>
</protein>
<reference evidence="1 2" key="1">
    <citation type="submission" date="2019-04" db="EMBL/GenBank/DDBJ databases">
        <title>Microbes associate with the intestines of laboratory mice.</title>
        <authorList>
            <person name="Navarre W."/>
            <person name="Wong E."/>
            <person name="Huang K."/>
            <person name="Tropini C."/>
            <person name="Ng K."/>
            <person name="Yu B."/>
        </authorList>
    </citation>
    <scope>NUCLEOTIDE SEQUENCE [LARGE SCALE GENOMIC DNA]</scope>
    <source>
        <strain evidence="1 2">NM26_J9</strain>
    </source>
</reference>
<proteinExistence type="predicted"/>
<evidence type="ECO:0000313" key="1">
    <source>
        <dbReference type="EMBL" id="TGY53138.1"/>
    </source>
</evidence>
<organism evidence="1 2">
    <name type="scientific">Ligilactobacillus murinus</name>
    <dbReference type="NCBI Taxonomy" id="1622"/>
    <lineage>
        <taxon>Bacteria</taxon>
        <taxon>Bacillati</taxon>
        <taxon>Bacillota</taxon>
        <taxon>Bacilli</taxon>
        <taxon>Lactobacillales</taxon>
        <taxon>Lactobacillaceae</taxon>
        <taxon>Ligilactobacillus</taxon>
    </lineage>
</organism>
<accession>A0A4S2EBZ8</accession>
<evidence type="ECO:0000313" key="2">
    <source>
        <dbReference type="Proteomes" id="UP000306855"/>
    </source>
</evidence>
<comment type="caution">
    <text evidence="1">The sequence shown here is derived from an EMBL/GenBank/DDBJ whole genome shotgun (WGS) entry which is preliminary data.</text>
</comment>
<gene>
    <name evidence="1" type="ORF">E5340_09770</name>
</gene>
<dbReference type="EMBL" id="SRYK01000066">
    <property type="protein sequence ID" value="TGY53138.1"/>
    <property type="molecule type" value="Genomic_DNA"/>
</dbReference>
<dbReference type="Proteomes" id="UP000306855">
    <property type="component" value="Unassembled WGS sequence"/>
</dbReference>
<feature type="non-terminal residue" evidence="1">
    <location>
        <position position="114"/>
    </location>
</feature>
<dbReference type="RefSeq" id="WP_318531155.1">
    <property type="nucleotide sequence ID" value="NZ_SRYK01000066.1"/>
</dbReference>